<dbReference type="InterPro" id="IPR001623">
    <property type="entry name" value="DnaJ_domain"/>
</dbReference>
<organism evidence="5 6">
    <name type="scientific">Acrasis kona</name>
    <dbReference type="NCBI Taxonomy" id="1008807"/>
    <lineage>
        <taxon>Eukaryota</taxon>
        <taxon>Discoba</taxon>
        <taxon>Heterolobosea</taxon>
        <taxon>Tetramitia</taxon>
        <taxon>Eutetramitia</taxon>
        <taxon>Acrasidae</taxon>
        <taxon>Acrasis</taxon>
    </lineage>
</organism>
<keyword evidence="3" id="KW-0812">Transmembrane</keyword>
<dbReference type="PROSITE" id="PS50076">
    <property type="entry name" value="DNAJ_2"/>
    <property type="match status" value="1"/>
</dbReference>
<dbReference type="PANTHER" id="PTHR44145">
    <property type="entry name" value="DNAJ HOMOLOG SUBFAMILY A MEMBER 3, MITOCHONDRIAL"/>
    <property type="match status" value="1"/>
</dbReference>
<name>A0AAW2ZK53_9EUKA</name>
<dbReference type="SUPFAM" id="SSF46565">
    <property type="entry name" value="Chaperone J-domain"/>
    <property type="match status" value="1"/>
</dbReference>
<feature type="transmembrane region" description="Helical" evidence="3">
    <location>
        <begin position="156"/>
        <end position="174"/>
    </location>
</feature>
<dbReference type="PRINTS" id="PR00625">
    <property type="entry name" value="JDOMAIN"/>
</dbReference>
<protein>
    <submittedName>
        <fullName evidence="5">DnaJ</fullName>
    </submittedName>
</protein>
<accession>A0AAW2ZK53</accession>
<reference evidence="5 6" key="1">
    <citation type="submission" date="2024-03" db="EMBL/GenBank/DDBJ databases">
        <title>The Acrasis kona genome and developmental transcriptomes reveal deep origins of eukaryotic multicellular pathways.</title>
        <authorList>
            <person name="Sheikh S."/>
            <person name="Fu C.-J."/>
            <person name="Brown M.W."/>
            <person name="Baldauf S.L."/>
        </authorList>
    </citation>
    <scope>NUCLEOTIDE SEQUENCE [LARGE SCALE GENOMIC DNA]</scope>
    <source>
        <strain evidence="5 6">ATCC MYA-3509</strain>
    </source>
</reference>
<proteinExistence type="predicted"/>
<keyword evidence="3" id="KW-0472">Membrane</keyword>
<keyword evidence="6" id="KW-1185">Reference proteome</keyword>
<gene>
    <name evidence="5" type="ORF">AKO1_013826</name>
</gene>
<comment type="caution">
    <text evidence="5">The sequence shown here is derived from an EMBL/GenBank/DDBJ whole genome shotgun (WGS) entry which is preliminary data.</text>
</comment>
<dbReference type="InterPro" id="IPR051938">
    <property type="entry name" value="Apopto_cytoskel_mod"/>
</dbReference>
<feature type="domain" description="J" evidence="4">
    <location>
        <begin position="7"/>
        <end position="69"/>
    </location>
</feature>
<evidence type="ECO:0000256" key="1">
    <source>
        <dbReference type="ARBA" id="ARBA00023186"/>
    </source>
</evidence>
<evidence type="ECO:0000313" key="5">
    <source>
        <dbReference type="EMBL" id="KAL0489059.1"/>
    </source>
</evidence>
<dbReference type="InterPro" id="IPR036869">
    <property type="entry name" value="J_dom_sf"/>
</dbReference>
<sequence>MNKVGFNPYTVLGIAKNTSKADIKKAYLSLAKKYHPDVNKNSQEKFKQITSAYDILSDDNKKREYDQSDANPFENIRSQNGFYQHPRREEYQDLVMRAMRYQEEWAKQHRDTKKQQFEAEREYFAKSQWFSKHEETIRQQFYQQARADSRRSSSNLGVVLAMICAFAFITQYYFAIMATQYESDLERVSRLERIKELESKRKQQEQIRRTLQREAKPKDDN</sequence>
<evidence type="ECO:0000313" key="6">
    <source>
        <dbReference type="Proteomes" id="UP001431209"/>
    </source>
</evidence>
<dbReference type="InterPro" id="IPR018253">
    <property type="entry name" value="DnaJ_domain_CS"/>
</dbReference>
<dbReference type="SMART" id="SM00271">
    <property type="entry name" value="DnaJ"/>
    <property type="match status" value="1"/>
</dbReference>
<dbReference type="PROSITE" id="PS00636">
    <property type="entry name" value="DNAJ_1"/>
    <property type="match status" value="1"/>
</dbReference>
<keyword evidence="1" id="KW-0143">Chaperone</keyword>
<evidence type="ECO:0000256" key="3">
    <source>
        <dbReference type="SAM" id="Phobius"/>
    </source>
</evidence>
<dbReference type="Gene3D" id="1.10.287.110">
    <property type="entry name" value="DnaJ domain"/>
    <property type="match status" value="1"/>
</dbReference>
<dbReference type="AlphaFoldDB" id="A0AAW2ZK53"/>
<evidence type="ECO:0000256" key="2">
    <source>
        <dbReference type="SAM" id="MobiDB-lite"/>
    </source>
</evidence>
<dbReference type="CDD" id="cd06257">
    <property type="entry name" value="DnaJ"/>
    <property type="match status" value="1"/>
</dbReference>
<dbReference type="Pfam" id="PF00226">
    <property type="entry name" value="DnaJ"/>
    <property type="match status" value="1"/>
</dbReference>
<dbReference type="EMBL" id="JAOPGA020001510">
    <property type="protein sequence ID" value="KAL0489059.1"/>
    <property type="molecule type" value="Genomic_DNA"/>
</dbReference>
<evidence type="ECO:0000259" key="4">
    <source>
        <dbReference type="PROSITE" id="PS50076"/>
    </source>
</evidence>
<dbReference type="Proteomes" id="UP001431209">
    <property type="component" value="Unassembled WGS sequence"/>
</dbReference>
<dbReference type="PANTHER" id="PTHR44145:SF3">
    <property type="entry name" value="DNAJ HOMOLOG SUBFAMILY A MEMBER 3, MITOCHONDRIAL"/>
    <property type="match status" value="1"/>
</dbReference>
<keyword evidence="3" id="KW-1133">Transmembrane helix</keyword>
<feature type="region of interest" description="Disordered" evidence="2">
    <location>
        <begin position="199"/>
        <end position="221"/>
    </location>
</feature>